<reference evidence="1" key="1">
    <citation type="submission" date="2022-08" db="EMBL/GenBank/DDBJ databases">
        <authorList>
            <person name="Kallberg Y."/>
            <person name="Tangrot J."/>
            <person name="Rosling A."/>
        </authorList>
    </citation>
    <scope>NUCLEOTIDE SEQUENCE</scope>
    <source>
        <strain evidence="1">Wild A</strain>
    </source>
</reference>
<organism evidence="1 2">
    <name type="scientific">Funneliformis geosporum</name>
    <dbReference type="NCBI Taxonomy" id="1117311"/>
    <lineage>
        <taxon>Eukaryota</taxon>
        <taxon>Fungi</taxon>
        <taxon>Fungi incertae sedis</taxon>
        <taxon>Mucoromycota</taxon>
        <taxon>Glomeromycotina</taxon>
        <taxon>Glomeromycetes</taxon>
        <taxon>Glomerales</taxon>
        <taxon>Glomeraceae</taxon>
        <taxon>Funneliformis</taxon>
    </lineage>
</organism>
<gene>
    <name evidence="1" type="ORF">FWILDA_LOCUS13750</name>
</gene>
<dbReference type="PANTHER" id="PTHR10492">
    <property type="match status" value="1"/>
</dbReference>
<keyword evidence="2" id="KW-1185">Reference proteome</keyword>
<protein>
    <submittedName>
        <fullName evidence="1">18864_t:CDS:1</fullName>
    </submittedName>
</protein>
<evidence type="ECO:0000313" key="1">
    <source>
        <dbReference type="EMBL" id="CAI2188777.1"/>
    </source>
</evidence>
<comment type="caution">
    <text evidence="1">The sequence shown here is derived from an EMBL/GenBank/DDBJ whole genome shotgun (WGS) entry which is preliminary data.</text>
</comment>
<accession>A0A9W4SZ16</accession>
<dbReference type="EMBL" id="CAMKVN010005397">
    <property type="protein sequence ID" value="CAI2188777.1"/>
    <property type="molecule type" value="Genomic_DNA"/>
</dbReference>
<dbReference type="OrthoDB" id="2437471at2759"/>
<dbReference type="AlphaFoldDB" id="A0A9W4SZ16"/>
<dbReference type="PANTHER" id="PTHR10492:SF57">
    <property type="entry name" value="ATP-DEPENDENT DNA HELICASE"/>
    <property type="match status" value="1"/>
</dbReference>
<sequence length="316" mass="36812">MNNIEAQNYKYTDFPVYYTWNAKLHKWNRRKNATGAIGRLYMVQPIEGKRYYLRILLTHITGATSFDNLKTVNKQICRTFKEACTCLGLLQNDNEWNTCLYEASNMQIGKQLRHLFVMILLMCQTLTPEQLWNTHKLVLCEDILYNTQQLTPSQTIILNDTIENEALNQIEHYLQSNRMSLKNFPHMPILSIQNIHSNFANNNLDQLIYEKRSYDTIYLIKQHSIYNKIIQVINNECENIITLPSDITIHKGTLTNLIDFVYPDLIENSGNANYMVSKAILTPKNINVKIISNIIMRRIPGEVILYPSADLIFKNS</sequence>
<evidence type="ECO:0000313" key="2">
    <source>
        <dbReference type="Proteomes" id="UP001153678"/>
    </source>
</evidence>
<name>A0A9W4SZ16_9GLOM</name>
<dbReference type="Proteomes" id="UP001153678">
    <property type="component" value="Unassembled WGS sequence"/>
</dbReference>
<proteinExistence type="predicted"/>